<name>A0A8S5RZM2_9CAUD</name>
<organism evidence="1">
    <name type="scientific">Myoviridae sp. ctNQV2</name>
    <dbReference type="NCBI Taxonomy" id="2827683"/>
    <lineage>
        <taxon>Viruses</taxon>
        <taxon>Duplodnaviria</taxon>
        <taxon>Heunggongvirae</taxon>
        <taxon>Uroviricota</taxon>
        <taxon>Caudoviricetes</taxon>
    </lineage>
</organism>
<sequence>MKINVIWVIFNIKKFMKLEINSIIDKGEYKGKKVSKILSNDKKCIFRLIKEGFNFSDEVLEQAGIKKSIHSVSTICSIVEHDNSELTKKLEIDTIDATTLINELIIKDNPKLLTIDSDNDESVDDDFDDDFELSEEDI</sequence>
<accession>A0A8S5RZM2</accession>
<proteinExistence type="predicted"/>
<protein>
    <submittedName>
        <fullName evidence="1">Uncharacterized protein</fullName>
    </submittedName>
</protein>
<reference evidence="1" key="1">
    <citation type="journal article" date="2021" name="Proc. Natl. Acad. Sci. U.S.A.">
        <title>A Catalog of Tens of Thousands of Viruses from Human Metagenomes Reveals Hidden Associations with Chronic Diseases.</title>
        <authorList>
            <person name="Tisza M.J."/>
            <person name="Buck C.B."/>
        </authorList>
    </citation>
    <scope>NUCLEOTIDE SEQUENCE</scope>
    <source>
        <strain evidence="1">CtNQV2</strain>
    </source>
</reference>
<evidence type="ECO:0000313" key="1">
    <source>
        <dbReference type="EMBL" id="DAF44129.1"/>
    </source>
</evidence>
<dbReference type="EMBL" id="BK032510">
    <property type="protein sequence ID" value="DAF44129.1"/>
    <property type="molecule type" value="Genomic_DNA"/>
</dbReference>